<dbReference type="RefSeq" id="WP_161811002.1">
    <property type="nucleotide sequence ID" value="NZ_BLJN01000001.1"/>
</dbReference>
<evidence type="ECO:0000313" key="1">
    <source>
        <dbReference type="EMBL" id="GFE79321.1"/>
    </source>
</evidence>
<evidence type="ECO:0000313" key="2">
    <source>
        <dbReference type="Proteomes" id="UP000445000"/>
    </source>
</evidence>
<proteinExistence type="predicted"/>
<dbReference type="InterPro" id="IPR008318">
    <property type="entry name" value="UCP030820"/>
</dbReference>
<protein>
    <recommendedName>
        <fullName evidence="3">Oxidoreductase</fullName>
    </recommendedName>
</protein>
<dbReference type="PIRSF" id="PIRSF030820">
    <property type="entry name" value="UCP030820"/>
    <property type="match status" value="1"/>
</dbReference>
<dbReference type="Proteomes" id="UP000445000">
    <property type="component" value="Unassembled WGS sequence"/>
</dbReference>
<evidence type="ECO:0008006" key="3">
    <source>
        <dbReference type="Google" id="ProtNLM"/>
    </source>
</evidence>
<dbReference type="Pfam" id="PF06073">
    <property type="entry name" value="DUF934"/>
    <property type="match status" value="1"/>
</dbReference>
<reference evidence="2" key="1">
    <citation type="submission" date="2020-01" db="EMBL/GenBank/DDBJ databases">
        <title>'Steroidobacter agaridevorans' sp. nov., agar-degrading bacteria isolated from rhizosphere soils.</title>
        <authorList>
            <person name="Ikenaga M."/>
            <person name="Kataoka M."/>
            <person name="Murouchi A."/>
            <person name="Katsuragi S."/>
            <person name="Sakai M."/>
        </authorList>
    </citation>
    <scope>NUCLEOTIDE SEQUENCE [LARGE SCALE GENOMIC DNA]</scope>
    <source>
        <strain evidence="2">YU21-B</strain>
    </source>
</reference>
<gene>
    <name evidence="1" type="ORF">GCM10011487_13210</name>
</gene>
<name>A0A829Y8N5_9GAMM</name>
<dbReference type="AlphaFoldDB" id="A0A829Y8N5"/>
<accession>A0A829Y8N5</accession>
<organism evidence="1 2">
    <name type="scientific">Steroidobacter agaridevorans</name>
    <dbReference type="NCBI Taxonomy" id="2695856"/>
    <lineage>
        <taxon>Bacteria</taxon>
        <taxon>Pseudomonadati</taxon>
        <taxon>Pseudomonadota</taxon>
        <taxon>Gammaproteobacteria</taxon>
        <taxon>Steroidobacterales</taxon>
        <taxon>Steroidobacteraceae</taxon>
        <taxon>Steroidobacter</taxon>
    </lineage>
</organism>
<dbReference type="EMBL" id="BLJN01000001">
    <property type="protein sequence ID" value="GFE79321.1"/>
    <property type="molecule type" value="Genomic_DNA"/>
</dbReference>
<comment type="caution">
    <text evidence="1">The sequence shown here is derived from an EMBL/GenBank/DDBJ whole genome shotgun (WGS) entry which is preliminary data.</text>
</comment>
<keyword evidence="2" id="KW-1185">Reference proteome</keyword>
<sequence>MRQLIKQREVIVDEWRYADEDPVGRERALILPFARWKAEREQWWLWDGRLGVRIGPTDPIADLKNDFTRIGLVAVEFGGLAEGRGYSQAALLRSRYKFTGELRAVGKIQRDQLFYMARCGFDTFELPEGADLSVALTAFDDFSVAYQGAFDAAGVHVQRRTVAA</sequence>